<dbReference type="InterPro" id="IPR002872">
    <property type="entry name" value="Proline_DH_dom"/>
</dbReference>
<evidence type="ECO:0000313" key="9">
    <source>
        <dbReference type="EMBL" id="KAF7158762.1"/>
    </source>
</evidence>
<evidence type="ECO:0000313" key="11">
    <source>
        <dbReference type="Proteomes" id="UP000641853"/>
    </source>
</evidence>
<dbReference type="Gene3D" id="3.20.20.220">
    <property type="match status" value="1"/>
</dbReference>
<dbReference type="GO" id="GO:0071949">
    <property type="term" value="F:FAD binding"/>
    <property type="evidence" value="ECO:0007669"/>
    <property type="project" value="TreeGrafter"/>
</dbReference>
<proteinExistence type="inferred from homology"/>
<evidence type="ECO:0000259" key="7">
    <source>
        <dbReference type="Pfam" id="PF03807"/>
    </source>
</evidence>
<comment type="catalytic activity">
    <reaction evidence="5">
        <text>L-proline + a quinone = (S)-1-pyrroline-5-carboxylate + a quinol + H(+)</text>
        <dbReference type="Rhea" id="RHEA:23784"/>
        <dbReference type="ChEBI" id="CHEBI:15378"/>
        <dbReference type="ChEBI" id="CHEBI:17388"/>
        <dbReference type="ChEBI" id="CHEBI:24646"/>
        <dbReference type="ChEBI" id="CHEBI:60039"/>
        <dbReference type="ChEBI" id="CHEBI:132124"/>
        <dbReference type="EC" id="1.5.5.2"/>
    </reaction>
</comment>
<dbReference type="GO" id="GO:0004657">
    <property type="term" value="F:proline dehydrogenase activity"/>
    <property type="evidence" value="ECO:0007669"/>
    <property type="project" value="UniProtKB-EC"/>
</dbReference>
<keyword evidence="3 5" id="KW-0560">Oxidoreductase</keyword>
<dbReference type="InterPro" id="IPR029036">
    <property type="entry name" value="P5CR_dimer"/>
</dbReference>
<dbReference type="Proteomes" id="UP000641853">
    <property type="component" value="Unassembled WGS sequence"/>
</dbReference>
<dbReference type="SUPFAM" id="SSF48179">
    <property type="entry name" value="6-phosphogluconate dehydrogenase C-terminal domain-like"/>
    <property type="match status" value="1"/>
</dbReference>
<dbReference type="EMBL" id="JACBAG010001848">
    <property type="protein sequence ID" value="KAF7180059.1"/>
    <property type="molecule type" value="Genomic_DNA"/>
</dbReference>
<dbReference type="SUPFAM" id="SSF51735">
    <property type="entry name" value="NAD(P)-binding Rossmann-fold domains"/>
    <property type="match status" value="1"/>
</dbReference>
<organism evidence="9 12">
    <name type="scientific">Aspergillus felis</name>
    <dbReference type="NCBI Taxonomy" id="1287682"/>
    <lineage>
        <taxon>Eukaryota</taxon>
        <taxon>Fungi</taxon>
        <taxon>Dikarya</taxon>
        <taxon>Ascomycota</taxon>
        <taxon>Pezizomycotina</taxon>
        <taxon>Eurotiomycetes</taxon>
        <taxon>Eurotiomycetidae</taxon>
        <taxon>Eurotiales</taxon>
        <taxon>Aspergillaceae</taxon>
        <taxon>Aspergillus</taxon>
        <taxon>Aspergillus subgen. Fumigati</taxon>
    </lineage>
</organism>
<accession>A0A8H6PQS3</accession>
<evidence type="ECO:0000259" key="8">
    <source>
        <dbReference type="Pfam" id="PF14748"/>
    </source>
</evidence>
<reference evidence="9" key="1">
    <citation type="submission" date="2020-06" db="EMBL/GenBank/DDBJ databases">
        <title>Draft genome sequences of strains closely related to Aspergillus parafelis and Aspergillus hiratsukae.</title>
        <authorList>
            <person name="Dos Santos R.A.C."/>
            <person name="Rivero-Menendez O."/>
            <person name="Steenwyk J.L."/>
            <person name="Mead M.E."/>
            <person name="Goldman G.H."/>
            <person name="Alastruey-Izquierdo A."/>
            <person name="Rokas A."/>
        </authorList>
    </citation>
    <scope>NUCLEOTIDE SEQUENCE</scope>
    <source>
        <strain evidence="9">CNM-CM5623</strain>
        <strain evidence="10">CNM-CM7691</strain>
    </source>
</reference>
<evidence type="ECO:0000256" key="4">
    <source>
        <dbReference type="ARBA" id="ARBA00023062"/>
    </source>
</evidence>
<dbReference type="Proteomes" id="UP000654922">
    <property type="component" value="Unassembled WGS sequence"/>
</dbReference>
<dbReference type="PANTHER" id="PTHR13914:SF34">
    <property type="entry name" value="PROLINE DEHYDROGENASE"/>
    <property type="match status" value="1"/>
</dbReference>
<evidence type="ECO:0000313" key="12">
    <source>
        <dbReference type="Proteomes" id="UP000654922"/>
    </source>
</evidence>
<comment type="cofactor">
    <cofactor evidence="5">
        <name>FAD</name>
        <dbReference type="ChEBI" id="CHEBI:57692"/>
    </cofactor>
</comment>
<protein>
    <recommendedName>
        <fullName evidence="2 5">Proline dehydrogenase</fullName>
        <ecNumber evidence="2 5">1.5.5.2</ecNumber>
    </recommendedName>
</protein>
<dbReference type="Pfam" id="PF14748">
    <property type="entry name" value="P5CR_dimer"/>
    <property type="match status" value="1"/>
</dbReference>
<evidence type="ECO:0000313" key="10">
    <source>
        <dbReference type="EMBL" id="KAF7180059.1"/>
    </source>
</evidence>
<dbReference type="GO" id="GO:0005739">
    <property type="term" value="C:mitochondrion"/>
    <property type="evidence" value="ECO:0007669"/>
    <property type="project" value="TreeGrafter"/>
</dbReference>
<gene>
    <name evidence="9" type="ORF">CNMCM5623_003926</name>
    <name evidence="10" type="ORF">CNMCM7691_009225</name>
</gene>
<dbReference type="InterPro" id="IPR029041">
    <property type="entry name" value="FAD-linked_oxidoreductase-like"/>
</dbReference>
<keyword evidence="4 5" id="KW-0642">Proline metabolism</keyword>
<dbReference type="EMBL" id="JACBAE010001384">
    <property type="protein sequence ID" value="KAF7158762.1"/>
    <property type="molecule type" value="Genomic_DNA"/>
</dbReference>
<dbReference type="Pfam" id="PF03807">
    <property type="entry name" value="F420_oxidored"/>
    <property type="match status" value="1"/>
</dbReference>
<name>A0A8H6PQS3_9EURO</name>
<feature type="domain" description="Proline dehydrogenase" evidence="6">
    <location>
        <begin position="234"/>
        <end position="557"/>
    </location>
</feature>
<dbReference type="EC" id="1.5.5.2" evidence="2 5"/>
<feature type="domain" description="Pyrroline-5-carboxylate reductase catalytic N-terminal" evidence="7">
    <location>
        <begin position="2"/>
        <end position="104"/>
    </location>
</feature>
<comment type="caution">
    <text evidence="9">The sequence shown here is derived from an EMBL/GenBank/DDBJ whole genome shotgun (WGS) entry which is preliminary data.</text>
</comment>
<dbReference type="Pfam" id="PF01619">
    <property type="entry name" value="Pro_dh"/>
    <property type="match status" value="1"/>
</dbReference>
<evidence type="ECO:0000256" key="1">
    <source>
        <dbReference type="ARBA" id="ARBA00005869"/>
    </source>
</evidence>
<comment type="function">
    <text evidence="5">Converts proline to delta-1-pyrroline-5-carboxylate.</text>
</comment>
<dbReference type="SUPFAM" id="SSF51730">
    <property type="entry name" value="FAD-linked oxidoreductase"/>
    <property type="match status" value="1"/>
</dbReference>
<keyword evidence="5" id="KW-0274">FAD</keyword>
<comment type="similarity">
    <text evidence="1 5">Belongs to the proline oxidase family.</text>
</comment>
<dbReference type="PANTHER" id="PTHR13914">
    <property type="entry name" value="PROLINE OXIDASE"/>
    <property type="match status" value="1"/>
</dbReference>
<feature type="domain" description="Pyrroline-5-carboxylate reductase dimerisation" evidence="8">
    <location>
        <begin position="177"/>
        <end position="231"/>
    </location>
</feature>
<dbReference type="OrthoDB" id="5464at2759"/>
<dbReference type="Gene3D" id="3.40.50.720">
    <property type="entry name" value="NAD(P)-binding Rossmann-like Domain"/>
    <property type="match status" value="1"/>
</dbReference>
<dbReference type="AlphaFoldDB" id="A0A8H6PQS3"/>
<evidence type="ECO:0000256" key="2">
    <source>
        <dbReference type="ARBA" id="ARBA00012695"/>
    </source>
</evidence>
<keyword evidence="11" id="KW-1185">Reference proteome</keyword>
<dbReference type="GO" id="GO:0010133">
    <property type="term" value="P:L-proline catabolic process to L-glutamate"/>
    <property type="evidence" value="ECO:0007669"/>
    <property type="project" value="TreeGrafter"/>
</dbReference>
<dbReference type="InterPro" id="IPR008927">
    <property type="entry name" value="6-PGluconate_DH-like_C_sf"/>
</dbReference>
<dbReference type="InterPro" id="IPR015659">
    <property type="entry name" value="Proline_oxidase"/>
</dbReference>
<keyword evidence="5" id="KW-0285">Flavoprotein</keyword>
<evidence type="ECO:0000256" key="5">
    <source>
        <dbReference type="RuleBase" id="RU364054"/>
    </source>
</evidence>
<evidence type="ECO:0000256" key="3">
    <source>
        <dbReference type="ARBA" id="ARBA00023002"/>
    </source>
</evidence>
<evidence type="ECO:0000259" key="6">
    <source>
        <dbReference type="Pfam" id="PF01619"/>
    </source>
</evidence>
<sequence>MGSAILSGLLDATRPTTDSNGSASSKISRFLVSTKSAASAQRLRDEFREDDFRVSIKHMHNLLAMQEADIVLLACKPYLAEEVLSEPGVREALAGKLVISIMAGKTPEAIEKYIYGDSPADAVEPKAIVVRAMPNVAARLRQSMTIIEINNSLSSDQTDTLTRIFEQIGKVKFLATDLFDIGSMLVGSSIAVLTVPLDGILDGCVAEGIRRADALEMAAQNLIGMAGTNEAEVRKTVKDMKSLGFKGVIIGYARESIAKVDENDNNTFQVQKSQQAIQDQAVEEWRQGNLRTLKMIGAGDFLGVKFTGAGPKAVEALSRGDLAPPPSIAQAITEICEVTASQNSRLWIDAEQQVFQPTIDAWTIDLMRRFNRNGKIVVYNTVQAYLKFSTENVQRHLCLAQKEGWTLGIKLVRGAYIAHDIRSRIHDTKADTDNSYDYIVESLLSRKFPLKIESDNAPAFPDVRLFVASHNAESVRKASTLYRQRIHDGQPTIPLEIGQLQGMADEVSCELLAENNTGESGIPTPGVFKCLAWGTTEECLHFLLRRAIENKSAMERTKDTAVAMRREARRRLGW</sequence>
<dbReference type="InterPro" id="IPR028939">
    <property type="entry name" value="P5C_Rdtase_cat_N"/>
</dbReference>
<dbReference type="InterPro" id="IPR036291">
    <property type="entry name" value="NAD(P)-bd_dom_sf"/>
</dbReference>